<feature type="compositionally biased region" description="Basic and acidic residues" evidence="6">
    <location>
        <begin position="6174"/>
        <end position="6184"/>
    </location>
</feature>
<keyword evidence="3" id="KW-0813">Transport</keyword>
<evidence type="ECO:0000256" key="2">
    <source>
        <dbReference type="ARBA" id="ARBA00022490"/>
    </source>
</evidence>
<dbReference type="InterPro" id="IPR014018">
    <property type="entry name" value="SecA_motor_DEAD"/>
</dbReference>
<dbReference type="SMART" id="SM00957">
    <property type="entry name" value="SecA_DEAD"/>
    <property type="match status" value="1"/>
</dbReference>
<dbReference type="Pfam" id="PF07517">
    <property type="entry name" value="SecA_DEAD"/>
    <property type="match status" value="1"/>
</dbReference>
<evidence type="ECO:0000256" key="1">
    <source>
        <dbReference type="ARBA" id="ARBA00012480"/>
    </source>
</evidence>
<feature type="compositionally biased region" description="Basic and acidic residues" evidence="6">
    <location>
        <begin position="485"/>
        <end position="498"/>
    </location>
</feature>
<feature type="coiled-coil region" evidence="5">
    <location>
        <begin position="935"/>
        <end position="1038"/>
    </location>
</feature>
<feature type="non-terminal residue" evidence="9">
    <location>
        <position position="6493"/>
    </location>
</feature>
<feature type="coiled-coil region" evidence="5">
    <location>
        <begin position="1654"/>
        <end position="1713"/>
    </location>
</feature>
<feature type="coiled-coil region" evidence="5">
    <location>
        <begin position="296"/>
        <end position="369"/>
    </location>
</feature>
<feature type="coiled-coil region" evidence="5">
    <location>
        <begin position="834"/>
        <end position="896"/>
    </location>
</feature>
<dbReference type="GO" id="GO:0016020">
    <property type="term" value="C:membrane"/>
    <property type="evidence" value="ECO:0007669"/>
    <property type="project" value="InterPro"/>
</dbReference>
<dbReference type="InterPro" id="IPR027417">
    <property type="entry name" value="P-loop_NTPase"/>
</dbReference>
<organism evidence="9 10">
    <name type="scientific">Adineta steineri</name>
    <dbReference type="NCBI Taxonomy" id="433720"/>
    <lineage>
        <taxon>Eukaryota</taxon>
        <taxon>Metazoa</taxon>
        <taxon>Spiralia</taxon>
        <taxon>Gnathifera</taxon>
        <taxon>Rotifera</taxon>
        <taxon>Eurotatoria</taxon>
        <taxon>Bdelloidea</taxon>
        <taxon>Adinetida</taxon>
        <taxon>Adinetidae</taxon>
        <taxon>Adineta</taxon>
    </lineage>
</organism>
<feature type="region of interest" description="Disordered" evidence="6">
    <location>
        <begin position="482"/>
        <end position="509"/>
    </location>
</feature>
<feature type="compositionally biased region" description="Basic and acidic residues" evidence="6">
    <location>
        <begin position="1292"/>
        <end position="1309"/>
    </location>
</feature>
<feature type="coiled-coil region" evidence="5">
    <location>
        <begin position="111"/>
        <end position="206"/>
    </location>
</feature>
<name>A0A815MNS7_9BILA</name>
<evidence type="ECO:0000256" key="3">
    <source>
        <dbReference type="ARBA" id="ARBA00022927"/>
    </source>
</evidence>
<dbReference type="Gene3D" id="3.40.50.300">
    <property type="entry name" value="P-loop containing nucleotide triphosphate hydrolases"/>
    <property type="match status" value="2"/>
</dbReference>
<gene>
    <name evidence="9" type="ORF">VCS650_LOCUS37781</name>
</gene>
<dbReference type="PROSITE" id="PS51194">
    <property type="entry name" value="HELICASE_CTER"/>
    <property type="match status" value="1"/>
</dbReference>
<dbReference type="SUPFAM" id="SSF53474">
    <property type="entry name" value="alpha/beta-Hydrolases"/>
    <property type="match status" value="1"/>
</dbReference>
<dbReference type="InterPro" id="IPR000185">
    <property type="entry name" value="SecA"/>
</dbReference>
<keyword evidence="3" id="KW-0653">Protein transport</keyword>
<evidence type="ECO:0000259" key="8">
    <source>
        <dbReference type="PROSITE" id="PS51196"/>
    </source>
</evidence>
<keyword evidence="5" id="KW-0175">Coiled coil</keyword>
<dbReference type="Gene3D" id="3.90.1440.10">
    <property type="entry name" value="SecA, preprotein cross-linking domain"/>
    <property type="match status" value="1"/>
</dbReference>
<feature type="domain" description="Helicase C-terminal" evidence="7">
    <location>
        <begin position="4532"/>
        <end position="4708"/>
    </location>
</feature>
<feature type="region of interest" description="Disordered" evidence="6">
    <location>
        <begin position="6168"/>
        <end position="6195"/>
    </location>
</feature>
<keyword evidence="4" id="KW-0811">Translocation</keyword>
<evidence type="ECO:0000313" key="10">
    <source>
        <dbReference type="Proteomes" id="UP000663891"/>
    </source>
</evidence>
<dbReference type="InterPro" id="IPR011115">
    <property type="entry name" value="SecA_DEAD"/>
</dbReference>
<dbReference type="GO" id="GO:0017038">
    <property type="term" value="P:protein import"/>
    <property type="evidence" value="ECO:0007669"/>
    <property type="project" value="InterPro"/>
</dbReference>
<dbReference type="GO" id="GO:0006605">
    <property type="term" value="P:protein targeting"/>
    <property type="evidence" value="ECO:0007669"/>
    <property type="project" value="InterPro"/>
</dbReference>
<comment type="caution">
    <text evidence="9">The sequence shown here is derived from an EMBL/GenBank/DDBJ whole genome shotgun (WGS) entry which is preliminary data.</text>
</comment>
<feature type="coiled-coil region" evidence="5">
    <location>
        <begin position="17"/>
        <end position="61"/>
    </location>
</feature>
<evidence type="ECO:0000256" key="6">
    <source>
        <dbReference type="SAM" id="MobiDB-lite"/>
    </source>
</evidence>
<evidence type="ECO:0000256" key="4">
    <source>
        <dbReference type="ARBA" id="ARBA00023010"/>
    </source>
</evidence>
<evidence type="ECO:0000259" key="7">
    <source>
        <dbReference type="PROSITE" id="PS51194"/>
    </source>
</evidence>
<feature type="compositionally biased region" description="Polar residues" evidence="6">
    <location>
        <begin position="1313"/>
        <end position="1326"/>
    </location>
</feature>
<dbReference type="GO" id="GO:0006886">
    <property type="term" value="P:intracellular protein transport"/>
    <property type="evidence" value="ECO:0007669"/>
    <property type="project" value="InterPro"/>
</dbReference>
<dbReference type="InterPro" id="IPR001650">
    <property type="entry name" value="Helicase_C-like"/>
</dbReference>
<dbReference type="InterPro" id="IPR036670">
    <property type="entry name" value="SecA_X-link_sf"/>
</dbReference>
<feature type="domain" description="SecA family profile" evidence="8">
    <location>
        <begin position="3947"/>
        <end position="4685"/>
    </location>
</feature>
<dbReference type="Gene3D" id="3.40.50.1820">
    <property type="entry name" value="alpha/beta hydrolase"/>
    <property type="match status" value="1"/>
</dbReference>
<feature type="compositionally biased region" description="Gly residues" evidence="6">
    <location>
        <begin position="1280"/>
        <end position="1291"/>
    </location>
</feature>
<feature type="coiled-coil region" evidence="5">
    <location>
        <begin position="4441"/>
        <end position="4515"/>
    </location>
</feature>
<evidence type="ECO:0000256" key="5">
    <source>
        <dbReference type="SAM" id="Coils"/>
    </source>
</evidence>
<dbReference type="OrthoDB" id="10061200at2759"/>
<reference evidence="9" key="1">
    <citation type="submission" date="2021-02" db="EMBL/GenBank/DDBJ databases">
        <authorList>
            <person name="Nowell W R."/>
        </authorList>
    </citation>
    <scope>NUCLEOTIDE SEQUENCE</scope>
</reference>
<dbReference type="SUPFAM" id="SSF81767">
    <property type="entry name" value="Pre-protein crosslinking domain of SecA"/>
    <property type="match status" value="1"/>
</dbReference>
<feature type="compositionally biased region" description="Basic and acidic residues" evidence="6">
    <location>
        <begin position="1486"/>
        <end position="1517"/>
    </location>
</feature>
<dbReference type="InterPro" id="IPR001031">
    <property type="entry name" value="Thioesterase"/>
</dbReference>
<dbReference type="Proteomes" id="UP000663891">
    <property type="component" value="Unassembled WGS sequence"/>
</dbReference>
<dbReference type="GO" id="GO:0005524">
    <property type="term" value="F:ATP binding"/>
    <property type="evidence" value="ECO:0007669"/>
    <property type="project" value="InterPro"/>
</dbReference>
<dbReference type="PRINTS" id="PR00906">
    <property type="entry name" value="SECA"/>
</dbReference>
<protein>
    <recommendedName>
        <fullName evidence="1">oleoyl-[acyl-carrier-protein] hydrolase</fullName>
        <ecNumber evidence="1">3.1.2.14</ecNumber>
    </recommendedName>
</protein>
<sequence>MITTLEDDINVSKDENIRELKNKLDHFEQCLENIRKLENDIREKTEEIQKFNKDIVKANKVMQENDEDLNDLLQIKKFQFERMLNSYEAQASKELKKNQYKTTAFWDRFDIVKEQKDVDILQEHLRKENNALKELNGSLDTKQKDIENLENRNKILKKSISEVEEEVGTLTTKANNINEEIKKLQEEKEKLEKEELEEIRKKKAEKIFLDVGGSNKVVADENAKSRPHRDCLVTPGVGYCNYIGAVEEAIEFVSEKLDSNLGIIDVEETKEQLLVHLSSSRRYPHSVKEIKDGKHTNDLKKVVDETVKKIRELREEAEKIKKKYNDLIKAKKEKISQKEKEKMDMDKKIEAKKGELRKYNEEIVNNSSEIISIKKDIRYVKSGIEQKNEIIRIMEEKKKVFDTRLRFAKEYTEIKKLKDIPDRIKKYEALLKEINQLDLDPYSIFLKDQYKRQITQLENYRSCLADENKKKQLNSETNNFQNRMTAHDDSNSENKSESLRTTVSSLENNEQQVERLEKELFVLNRKKTEAELDSRERNISNKAEVIKYRLGYLKHLPEIKNLQEKSILLNKSSQINSRTHYGFHLRGKRYASQLPDPENEQIQQNTIKEINGILKLADLIDKQLIKLKAEKQNLTEQLKNSSEEKKLSGFKNIEKFLLTRFICLSSFDGFTNGKILNEIECFISILISEIIDRPHLYEIDGFNQLDPIIEQGLQKILMKLKDQNDFSTAISEINQEYSDEGYISKVVIFELGKENEYLPNISNLKVHNKKELFLLKHDTLYFVIKHHQAIKLIDNETLNLKLNINKNLSDLSNETNVFKDLCQKRIKITYKQDLQKSNKLAQVYQNEMDQLKQIHSVQEFNAIFSSYTNEMLFYFLSNLDENLDRLEFKLNKFDSEFEEISNFSLIKIKDLYKTAIIKVLLDEQEKRKQIRLEKITTKENEENQLTNLIQQDEEREKQLLAKLAEKQEEIYKTESNLNKIIGQLTQSEELYKTQEQLDKLSEDMIKNEKEIRKIEEKVEDLHIKLENISRKLKQLAKSLLGPLNGQSVSELGVDMKGNTISVKKFKISVNGNVSYQETHQNLKDTIEREIKCQMGGLFFDRNFLKVKPNGINSLKDLPKEIQSIINDRIKLDYQQHEWEDRLNRKYDEAVKQLNDLNIDYKQIVCCYVDQIEILCANTFLLDSSDYYPGIDLIIRAKQMKCGNEGKSVKLITTGFDAREFRFKQASDGSKKRTYPDAAEGRSGYDGEFGRDGQHAGNIFIKIDEIIENLELLESIELSGGKGASGQLGGNGDKGHRGKDGENGQAEDTRSLAGGQTTFGVGQSGTQSGDGGNAGFSGHGGKGGQSGKLSISDSEGDRFEQIKGRIVQREGLTGIDPDLSSSNAPKGGEGGEPTIIGMDQVKNKKSFIRRTTTENGEIDIAYLLEKNPKLREEIEKNGNFGNKGMRTDLTVAFILLAPIVIAPLPLLINGTIPYRMSKNENQYKLNPRRDKNTKGKSKENERSRFRQENKEESETLKRDFPITSNLDRSLLEKCKELSENIEQNHYDEIVNRLKSEKQVIDNKITEYQAQEHSLESDINLKQQVITRLETEINEYENRLNQLRQENVELIQEQSLKIGQELELMTRQQDLRDKKNEKELTQKISIANLQIYPELHREYQKEYNKMKDSLNEYKSVKEVLLKKQQEEKARIENELAKLNTNLRENRKKLTHFKDEKLKLSKEETILTEDVLQKTQEEVQYEHEFEINCLSDKDIEIPRIRKDFLNKIEKVAFTPFVQKSINYEDLPFFRALNDFLSQVTDDQSLEDMILWLVKFDLVEAYSLDITEVINEFLSKKEKFILNSFEIKNKSKKISSFNPYSILFELFKSTVKMELSDIKTHLNQIERFYRGIHHSYKIDTNQINESIKNIKVINDDLKSNKTFVDFIKQIEFISIEKVLDKMDKKIRNNLLKNFKLVLSHLDNKNEETMFSYLDKNFSDELSKFRKELGDLNSSLLINIENGLKNIKEKQFLQQINIIDDVEQLIEIFDSRKLFRLESSSIDFHHINLSLTELESEMLKFNEEPTFEQLISLTKKYKSSRENRVYFYVRYMGHEKKFLEVIIDNFDYFAQNILDQNLLDDFKSAVKTFPNGPPPLGETRQELLNRIENKKNLNGLITSLKQTNMSSKSYDNIVTKLLSSDVNLDETKRKSIEKQIKQNKDNNIQSVYRELCSLINSQEQEVKHDQLNERNQDLSFIEKIKQLIREKSTDVKLENRSLLIIEKSVETILLQVLYELDDIYNDESLRNKAINDYKEQVQFILKPDKLSKNFEKCLFMFQTLCKQSYFYNDSLDTDVLQKTVQKDIENSLFELDYNYHDLRYDFENVEKSKRFQYAENFNKHFEKLKKVKENLLKQAKYNYFFQAEQIYLRLYDDLKGILFRLRIEKDLSSKNIIDQIDLYFENNNQQEDDEWNKIEKILSEILPDNFNKTEKIFENLCKEDFKKHFKCLLNSFNSQSSSNPFEIIRKLKKILDEKEQVSNDFQQILLLKYFQICEMNALSVTISLNDLSKKLDKLEYFENAVHRVLIVLNGEFGFDTTQVKFYSQLKKLIDEVQLHYERHLEFADKFNVFRSNEKDFQHIKDALTTEKDIKKIQFFYKGQEKIFDISNFKDEERKDWLKYLSFVHQSTTTDQVLEKIKIDYVKQIESLRKRIVDNQLEQFLKKYDQNESSDKQIKFLNIIMSDKRDELLLELVYHLETSITFEFEHEPKLSDTIIQLKTLDQEHEFDQLIIILKEHENALLINLVESLYKPILDKQISTESELLNKKKDIIHQYGLDLHQKHEKKLIELYLAIFDKVLEENSGDGDLFYKKRIEKFNRLLGDIKDKNNETIEEILALHLNRQIFHQLKKSHFFKENIIDSNHSVIIPNNTEVKKIFSSKKLDYFFDKNGRFLTETAEKLNEYSVQVTLNNQEKVYNLSWNNSDEFDEKYQILNDLYASYRIKLFREAIENFKSNFTETKFLSNVKEITKHLTYLFRANTKTALIKLDTPGQIKRTIDFLKDFYSIIVDAMFPNKDDQVILSDFILALDCFLEKTVLPSNDLKEEIEKLKICLKNKIYKELNYLLVEKEYEEFIQKRQQNPILSSSKSILPTLKDVFFLMNTFHDRNKMSFLKEFKTNFPHANFEQTFNKKALRDIEEMLNLKKKKLLVPESNDPTAPESINLTDICSSIDMKDKFLKISSKNLIILKMKLNEHFDKLQLKKIKNLFKTLNKINQSNNHLSDLKCLLTDFYISKWNTQIKEKFQSNKDNAINELKDNAENLCNKLFQIFNNRTGYEKLLDHFDEVYSHIEENPENTLYKIIDENFDIDSETISENNLFDVLPFDYLYRKKKLCIELLKKTEDLNNNEKYLMNLVRYCCLFCSLDENENQTFIRFYINNKNQIEIIVNCLKNIIDNTLDIRSNYEQPDPNKDENEILLNKVNETIEICYLVNNQERKLIVDDKQDVDILSSLCFDRNKVSREIFEKNRKIVYRMIQVKGEKNLIDSNENRIIEYIKLHLNEIKLSTDDTMNEQLTKLTALFCSYEERQQIEWILSFTEKTKQTHELDKLFQKPVLSWLEELNVLKIELVKKKMLQEFSTSEEEKDTEIIDKFHNAFKVSQFFAKDCSDDWLEIMVEISTNKSEKISLTELIKIISLLSDFQDLSFVKQIVTNYKTNSWLYNILFIRIEENLKIMLRKDLGIDLENKLIHMKRKLRFKMDKKCLFLDVFGQLFLEYKNQESRLLENNLKQFLIEFFDLVMDSRVDLDEKLLNELSLKSLSLWRLPLEKKILYKDLNKIHVFKNAIEIDKCTTVDYLYKIREEKGNEILTNLLDLIKNIEKEIHVLHDLNKLLEELTFGGFILDKNSLEKLKNKAFDEWRGILKEYTEKQLYELDVERLVEVMKEKVGEGKINESIKHLLEGQSGETKINQLLERIYSFYGERFNEKEKTLRDHQLQSKICTSLSNKPIINWTKFDIRQWANKLRENKRSNKEYFHWESGYLSEMIAIITRTVKICYGYYPRNIQLIALAIFLEPNSSKKGRLGNISTGEGKSLITAMLAVSHALIGNKVDIVTSSKVLAIRDASNDSEEGYKKFFNLFGLNVSNNCDNACDNPKTGQALRKERYQENEIIYGETGYFQRDILLTKFFSKDIRDRIGDILIVDEVDNMFIDNAEKILYISHSITDMRHLRDLFIHIWVTVHNKVEQSYSEENVNKIHEYIQLMIKNKDLKIPSTMKTFVDVNLKTWILNAYSAKYIENNDNYIIGDVESSKHGEILIMDKDTGVEQLNTRWSNGLHQFLQLKHNGKLSDESLKAVFMSNMNFFKIYDNLNGMSGTVGDQEERKLLSLEYGTDCFELPRFRIYRFQYEKSREFVGKNESEWCDQIIVDIKAKMNASCQISEKEKKEIGQIKKESEGLLCTAKNALEKSGTELNNKKSERSKLSKKINMLEKEKKSLTEDIQKLSADNDVKESKKKYKPLQELQTNINEKRKEIDAIDRDISSSKEDFVFHQTQQVKLERHILDYDQILSSGNDKDKRRAVLIICKNIADLEKIAAEVRKVFQSTNNIYTYDRAYRKFEKNVLNPGDIIIATNIAGRGTDLAIDKLLEVNGGLHVILTYIPGNLRVQQQAFGRTARSGKRGTGVYIVHDSRKTGSMSDMTVDFLLNERDEKEKERLEEVVRKSFPKIKIENILFEKFNLFKEEIKYKIQEMFSKSNEFVAERVFLLNDNDSDFDFNTNYLELQLNSLQNHWAFWLNEMDETLSKVHETGSNLILEKIDEFKNKILKELDSNIYSLITEPAELIKLSKLFMDSKKYFEAQDCYNEIIEKHPDFSDIAHYYKAFCIIHLGGGDKEAKVKAKIHLKKALTLLESKRSTIMSRIQILLSLNHITQQKGQGLNVNYFKKQNEGEAQILSYHINAILEAIGNEISSENFRTGTITGDIPTEIHQELLKDDYDIIKDSRISKKIIIGSKVLITPTDEKWTHISDKQIESLLLNKGELFTYENFRKIKSDESEYRQWRSELQRLGILSPVELYKKCDDTQGDPQCITFPDVFKYCQEEVLNDLESVLIQSQQHNWSYKKRIIKENFFETKVFHKDIFLLATQDIVKQREMIKISDCVRDDLVGKLDDPILHKLGHDIKNLLLGKKSISLSSGDRINWETFFKIICKKLNLNDKEKYDLKDLLSDIFEEKIEIGSNISETLKENIKNKLEKTVFAEKTSQIQDVIQRSLSDEVMLSLSIGDIIQKTTLISALKQFTHAGEISDKQVLNILTYLESNEILRINENLNSKFADSTNDHVFCGKKEAIKKFFLGKESYTLTSEEKVSLESGENKLSKVQLIEVMKKIGIIDKEKIDNIFKHLDLEFDSVKFINSYTEFYLDINDIGKIKEYLSKVSFTFKNERKEEIKAKIKTFDFNQIGSLNNKSKHIIKTLLEAIESNKSDLTANDFCLNQEEFELLRGILQDNGLIEPKLYELLSKSDNNNSSIRNKRFYSNLENILITLYYNDGRISQESLSLRTANEVSKELWYRLRESTVLKEAKVHFKFTSDPEKRLENIRKQVENVVAKVFGLKREDDIVYTIADWTGFRDFSTSTNKKLDEYINSIADTLKQCAGVLRILPKVKLSEKNLKTMFQTGQIPPELMDYVSMCFDSVLSLQENKGLWNWNAFVCAMIGVAQIVAGVALDICTCGAAHYFAQVLISEGIGDIVFAIQSSIQGNFSWKAYSQHKVQSLVISLLTAGVGSYLSKGAQAGKMTIALATKTALLKAVSKETLTHLISGVASAIVNITTDELSVFVMSEMVDKHFVKTLYEWIANGAIYKKKKMTLSERFENIYKKFGAVDAKNIINDSIQATLLDLQQGDLAKVISDRVFQITHGISGAFSSAAQMLQKNKSKAALFGSVAKVLSIVATGAKISASLIELCIICSRFCEILDKKLLDSFNNKKVKLDIEKIKEENTNMSISANISEHIKSMEDQMKAAVKEKNGKLLALIPTYKEYMDNIENGIYAGYIHIKLAEEKYKRPIELVDPENGFQPHKDAPNSGTINSTKTKNGKPMKVAYIKSEKGGEPGHFAPVIEVDGKLKVVDITQNADTKDKCFAQTMLFHEKYNEGKETNFNFDSAHDYGIITEDIRKFNKDLAQFGKGSNSVRQDYHEGGTVKHSQFLGGARQEQRPFEERVHSNSTAGSYGSLDRQWRGRKGIYEINHLPPKASYRDTPYQDISIYHMPAIAMLIEDHRAIPSTGSSNLAFSYRSTIRESMLQGNMYRAIELELDHIRNINPTRSYQQGILKYIDYVGSTPVKGAPLNADGTRTLITQAQAYQLYRLEMNRMASSSTKTHPWFEICHSRPSAKYQVFIFPAAGVPGTYYNDWDRNFPEYEFSLVIYPGRAKRSSEKYLTTIKEYLGQLHRELLPYITKPCIFIGHSVGTIISFAFARFIIETRSYQGDYIKLLIEMGRGAPHVTDVDKSFTDMTDAELVENLKQTSGQIIF</sequence>
<feature type="compositionally biased region" description="Gly residues" evidence="6">
    <location>
        <begin position="1327"/>
        <end position="1345"/>
    </location>
</feature>
<feature type="region of interest" description="Disordered" evidence="6">
    <location>
        <begin position="6036"/>
        <end position="6057"/>
    </location>
</feature>
<feature type="compositionally biased region" description="Polar residues" evidence="6">
    <location>
        <begin position="499"/>
        <end position="509"/>
    </location>
</feature>
<dbReference type="PANTHER" id="PTHR30612">
    <property type="entry name" value="SECA INNER MEMBRANE COMPONENT OF SEC PROTEIN SECRETION SYSTEM"/>
    <property type="match status" value="1"/>
</dbReference>
<dbReference type="Pfam" id="PF00975">
    <property type="entry name" value="Thioesterase"/>
    <property type="match status" value="1"/>
</dbReference>
<dbReference type="InterPro" id="IPR029058">
    <property type="entry name" value="AB_hydrolase_fold"/>
</dbReference>
<feature type="region of interest" description="Disordered" evidence="6">
    <location>
        <begin position="1478"/>
        <end position="1517"/>
    </location>
</feature>
<dbReference type="PANTHER" id="PTHR30612:SF0">
    <property type="entry name" value="CHLOROPLAST PROTEIN-TRANSPORTING ATPASE"/>
    <property type="match status" value="1"/>
</dbReference>
<accession>A0A815MNS7</accession>
<feature type="region of interest" description="Disordered" evidence="6">
    <location>
        <begin position="1226"/>
        <end position="1249"/>
    </location>
</feature>
<feature type="region of interest" description="Disordered" evidence="6">
    <location>
        <begin position="1280"/>
        <end position="1395"/>
    </location>
</feature>
<dbReference type="EMBL" id="CAJNON010001056">
    <property type="protein sequence ID" value="CAF1422218.1"/>
    <property type="molecule type" value="Genomic_DNA"/>
</dbReference>
<evidence type="ECO:0000313" key="9">
    <source>
        <dbReference type="EMBL" id="CAF1422218.1"/>
    </source>
</evidence>
<proteinExistence type="predicted"/>
<feature type="coiled-coil region" evidence="5">
    <location>
        <begin position="1549"/>
        <end position="1611"/>
    </location>
</feature>
<feature type="coiled-coil region" evidence="5">
    <location>
        <begin position="617"/>
        <end position="644"/>
    </location>
</feature>
<dbReference type="SUPFAM" id="SSF52540">
    <property type="entry name" value="P-loop containing nucleoside triphosphate hydrolases"/>
    <property type="match status" value="2"/>
</dbReference>
<feature type="compositionally biased region" description="Polar residues" evidence="6">
    <location>
        <begin position="6046"/>
        <end position="6055"/>
    </location>
</feature>
<keyword evidence="2" id="KW-0963">Cytoplasm</keyword>
<dbReference type="EC" id="3.1.2.14" evidence="1"/>
<dbReference type="PROSITE" id="PS51196">
    <property type="entry name" value="SECA_MOTOR_DEAD"/>
    <property type="match status" value="1"/>
</dbReference>
<dbReference type="GO" id="GO:0016297">
    <property type="term" value="F:fatty acyl-[ACP] hydrolase activity"/>
    <property type="evidence" value="ECO:0007669"/>
    <property type="project" value="UniProtKB-EC"/>
</dbReference>